<evidence type="ECO:0000256" key="8">
    <source>
        <dbReference type="ARBA" id="ARBA00023224"/>
    </source>
</evidence>
<dbReference type="InterPro" id="IPR027417">
    <property type="entry name" value="P-loop_NTPase"/>
</dbReference>
<dbReference type="GO" id="GO:0007191">
    <property type="term" value="P:adenylate cyclase-activating dopamine receptor signaling pathway"/>
    <property type="evidence" value="ECO:0007669"/>
    <property type="project" value="TreeGrafter"/>
</dbReference>
<accession>A0A2G8LDC1</accession>
<dbReference type="GO" id="GO:0031683">
    <property type="term" value="F:G-protein beta/gamma-subunit complex binding"/>
    <property type="evidence" value="ECO:0007669"/>
    <property type="project" value="UniProtKB-UniRule"/>
</dbReference>
<comment type="subcellular location">
    <subcellularLocation>
        <location evidence="11">Cell membrane</location>
    </subcellularLocation>
</comment>
<feature type="binding site" evidence="9">
    <location>
        <begin position="25"/>
        <end position="30"/>
    </location>
    <ligand>
        <name>GTP</name>
        <dbReference type="ChEBI" id="CHEBI:37565"/>
    </ligand>
</feature>
<protein>
    <recommendedName>
        <fullName evidence="11">Guanine nucleotide-binding protein G(s) subunit alpha</fullName>
    </recommendedName>
    <alternativeName>
        <fullName evidence="11">Adenylate cyclase-stimulating G alpha protein</fullName>
    </alternativeName>
</protein>
<dbReference type="GO" id="GO:0046872">
    <property type="term" value="F:metal ion binding"/>
    <property type="evidence" value="ECO:0007669"/>
    <property type="project" value="UniProtKB-UniRule"/>
</dbReference>
<dbReference type="PANTHER" id="PTHR10218:SF212">
    <property type="entry name" value="G PROTEIN ALPHA S SUBUNIT"/>
    <property type="match status" value="1"/>
</dbReference>
<evidence type="ECO:0000256" key="11">
    <source>
        <dbReference type="RuleBase" id="RU369121"/>
    </source>
</evidence>
<reference evidence="12 13" key="1">
    <citation type="journal article" date="2017" name="PLoS Biol.">
        <title>The sea cucumber genome provides insights into morphological evolution and visceral regeneration.</title>
        <authorList>
            <person name="Zhang X."/>
            <person name="Sun L."/>
            <person name="Yuan J."/>
            <person name="Sun Y."/>
            <person name="Gao Y."/>
            <person name="Zhang L."/>
            <person name="Li S."/>
            <person name="Dai H."/>
            <person name="Hamel J.F."/>
            <person name="Liu C."/>
            <person name="Yu Y."/>
            <person name="Liu S."/>
            <person name="Lin W."/>
            <person name="Guo K."/>
            <person name="Jin S."/>
            <person name="Xu P."/>
            <person name="Storey K.B."/>
            <person name="Huan P."/>
            <person name="Zhang T."/>
            <person name="Zhou Y."/>
            <person name="Zhang J."/>
            <person name="Lin C."/>
            <person name="Li X."/>
            <person name="Xing L."/>
            <person name="Huo D."/>
            <person name="Sun M."/>
            <person name="Wang L."/>
            <person name="Mercier A."/>
            <person name="Li F."/>
            <person name="Yang H."/>
            <person name="Xiang J."/>
        </authorList>
    </citation>
    <scope>NUCLEOTIDE SEQUENCE [LARGE SCALE GENOMIC DNA]</scope>
    <source>
        <strain evidence="12">Shaxun</strain>
        <tissue evidence="12">Muscle</tissue>
    </source>
</reference>
<comment type="subunit">
    <text evidence="3 11">G proteins are composed of 3 units; alpha, beta and gamma. The alpha chain contains the guanine nucleotide binding site.</text>
</comment>
<evidence type="ECO:0000256" key="4">
    <source>
        <dbReference type="ARBA" id="ARBA00022723"/>
    </source>
</evidence>
<dbReference type="SUPFAM" id="SSF47895">
    <property type="entry name" value="Transducin (alpha subunit), insertion domain"/>
    <property type="match status" value="1"/>
</dbReference>
<feature type="binding site" evidence="10">
    <location>
        <position position="164"/>
    </location>
    <ligand>
        <name>Mg(2+)</name>
        <dbReference type="ChEBI" id="CHEBI:18420"/>
    </ligand>
</feature>
<dbReference type="PANTHER" id="PTHR10218">
    <property type="entry name" value="GTP-BINDING PROTEIN ALPHA SUBUNIT"/>
    <property type="match status" value="1"/>
</dbReference>
<dbReference type="GO" id="GO:0005737">
    <property type="term" value="C:cytoplasm"/>
    <property type="evidence" value="ECO:0007669"/>
    <property type="project" value="TreeGrafter"/>
</dbReference>
<dbReference type="AlphaFoldDB" id="A0A2G8LDC1"/>
<keyword evidence="6 10" id="KW-0460">Magnesium</keyword>
<dbReference type="STRING" id="307972.A0A2G8LDC1"/>
<evidence type="ECO:0000256" key="1">
    <source>
        <dbReference type="ARBA" id="ARBA00003069"/>
    </source>
</evidence>
<dbReference type="GO" id="GO:0005834">
    <property type="term" value="C:heterotrimeric G-protein complex"/>
    <property type="evidence" value="ECO:0007669"/>
    <property type="project" value="UniProtKB-UniRule"/>
</dbReference>
<dbReference type="Proteomes" id="UP000230750">
    <property type="component" value="Unassembled WGS sequence"/>
</dbReference>
<dbReference type="InterPro" id="IPR000367">
    <property type="entry name" value="Gprotein_alpha_S"/>
</dbReference>
<feature type="binding site" evidence="10">
    <location>
        <position position="29"/>
    </location>
    <ligand>
        <name>Mg(2+)</name>
        <dbReference type="ChEBI" id="CHEBI:18420"/>
    </ligand>
</feature>
<evidence type="ECO:0000256" key="9">
    <source>
        <dbReference type="PIRSR" id="PIRSR601019-1"/>
    </source>
</evidence>
<dbReference type="InterPro" id="IPR001019">
    <property type="entry name" value="Gprotein_alpha_su"/>
</dbReference>
<proteinExistence type="inferred from homology"/>
<dbReference type="Gene3D" id="3.40.50.300">
    <property type="entry name" value="P-loop containing nucleotide triphosphate hydrolases"/>
    <property type="match status" value="1"/>
</dbReference>
<dbReference type="GO" id="GO:0001664">
    <property type="term" value="F:G protein-coupled receptor binding"/>
    <property type="evidence" value="ECO:0007669"/>
    <property type="project" value="TreeGrafter"/>
</dbReference>
<comment type="function">
    <text evidence="11">Guanine nucleotide-binding proteins (G proteins) function as transducers in numerous signaling pathways controlled by G protein-coupled receptors (GPCRs).</text>
</comment>
<keyword evidence="4 10" id="KW-0479">Metal-binding</keyword>
<keyword evidence="13" id="KW-1185">Reference proteome</keyword>
<dbReference type="GO" id="GO:0005525">
    <property type="term" value="F:GTP binding"/>
    <property type="evidence" value="ECO:0007669"/>
    <property type="project" value="UniProtKB-UniRule"/>
</dbReference>
<evidence type="ECO:0000313" key="12">
    <source>
        <dbReference type="EMBL" id="PIK58217.1"/>
    </source>
</evidence>
<evidence type="ECO:0000256" key="3">
    <source>
        <dbReference type="ARBA" id="ARBA00011356"/>
    </source>
</evidence>
<dbReference type="GO" id="GO:0007606">
    <property type="term" value="P:sensory perception of chemical stimulus"/>
    <property type="evidence" value="ECO:0007669"/>
    <property type="project" value="TreeGrafter"/>
</dbReference>
<dbReference type="FunFam" id="1.10.400.10:FF:000010">
    <property type="entry name" value="Guanine nucleotide-binding protein alpha-13 subunit"/>
    <property type="match status" value="1"/>
</dbReference>
<feature type="binding site" evidence="9">
    <location>
        <begin position="133"/>
        <end position="134"/>
    </location>
    <ligand>
        <name>GTP</name>
        <dbReference type="ChEBI" id="CHEBI:37565"/>
    </ligand>
</feature>
<dbReference type="GO" id="GO:0003924">
    <property type="term" value="F:GTPase activity"/>
    <property type="evidence" value="ECO:0007669"/>
    <property type="project" value="UniProtKB-UniRule"/>
</dbReference>
<evidence type="ECO:0000256" key="10">
    <source>
        <dbReference type="PIRSR" id="PIRSR601019-2"/>
    </source>
</evidence>
<keyword evidence="11" id="KW-0472">Membrane</keyword>
<organism evidence="12 13">
    <name type="scientific">Stichopus japonicus</name>
    <name type="common">Sea cucumber</name>
    <dbReference type="NCBI Taxonomy" id="307972"/>
    <lineage>
        <taxon>Eukaryota</taxon>
        <taxon>Metazoa</taxon>
        <taxon>Echinodermata</taxon>
        <taxon>Eleutherozoa</taxon>
        <taxon>Echinozoa</taxon>
        <taxon>Holothuroidea</taxon>
        <taxon>Aspidochirotacea</taxon>
        <taxon>Aspidochirotida</taxon>
        <taxon>Stichopodidae</taxon>
        <taxon>Apostichopus</taxon>
    </lineage>
</organism>
<keyword evidence="11" id="KW-1003">Cell membrane</keyword>
<dbReference type="PRINTS" id="PR00318">
    <property type="entry name" value="GPROTEINA"/>
</dbReference>
<comment type="similarity">
    <text evidence="2 11">Belongs to the G-alpha family. G(s) subfamily.</text>
</comment>
<sequence length="180" mass="20395">MAWLVRVSAYKAGGPGSNPGGGAGESGKSTIVKQMKILHKGGFTDEERRSFIQVIYNNIRESIVTLIYALSTLKPPESLADPSLISCVEYIRTKATGTVFEFKEEFFDIVKKLWDDEGVQRCFLRANEFQLIDSAKYFLDKIDDIIEPDFLPSDQDIVRTRQKTTGVLQTHFVVRNIHFQ</sequence>
<evidence type="ECO:0000256" key="2">
    <source>
        <dbReference type="ARBA" id="ARBA00007172"/>
    </source>
</evidence>
<dbReference type="InterPro" id="IPR011025">
    <property type="entry name" value="GproteinA_insert"/>
</dbReference>
<evidence type="ECO:0000256" key="6">
    <source>
        <dbReference type="ARBA" id="ARBA00022842"/>
    </source>
</evidence>
<keyword evidence="5 9" id="KW-0547">Nucleotide-binding</keyword>
<dbReference type="SUPFAM" id="SSF52540">
    <property type="entry name" value="P-loop containing nucleoside triphosphate hydrolases"/>
    <property type="match status" value="1"/>
</dbReference>
<comment type="function">
    <text evidence="1">Guanine nucleotide-binding proteins (G proteins) are involved as modulators or transducers in various transmembrane signaling systems.</text>
</comment>
<dbReference type="Pfam" id="PF00503">
    <property type="entry name" value="G-alpha"/>
    <property type="match status" value="1"/>
</dbReference>
<name>A0A2G8LDC1_STIJA</name>
<gene>
    <name evidence="12" type="ORF">BSL78_04868</name>
</gene>
<keyword evidence="7 9" id="KW-0342">GTP-binding</keyword>
<comment type="caution">
    <text evidence="12">The sequence shown here is derived from an EMBL/GenBank/DDBJ whole genome shotgun (WGS) entry which is preliminary data.</text>
</comment>
<dbReference type="Gene3D" id="1.10.400.10">
    <property type="entry name" value="GI Alpha 1, domain 2-like"/>
    <property type="match status" value="1"/>
</dbReference>
<dbReference type="OrthoDB" id="5817230at2759"/>
<dbReference type="PROSITE" id="PS51882">
    <property type="entry name" value="G_ALPHA"/>
    <property type="match status" value="1"/>
</dbReference>
<evidence type="ECO:0000256" key="7">
    <source>
        <dbReference type="ARBA" id="ARBA00023134"/>
    </source>
</evidence>
<dbReference type="SMART" id="SM00275">
    <property type="entry name" value="G_alpha"/>
    <property type="match status" value="1"/>
</dbReference>
<evidence type="ECO:0000256" key="5">
    <source>
        <dbReference type="ARBA" id="ARBA00022741"/>
    </source>
</evidence>
<dbReference type="EMBL" id="MRZV01000119">
    <property type="protein sequence ID" value="PIK58217.1"/>
    <property type="molecule type" value="Genomic_DNA"/>
</dbReference>
<dbReference type="PRINTS" id="PR00443">
    <property type="entry name" value="GPROTEINAS"/>
</dbReference>
<keyword evidence="8 11" id="KW-0807">Transducer</keyword>
<evidence type="ECO:0000313" key="13">
    <source>
        <dbReference type="Proteomes" id="UP000230750"/>
    </source>
</evidence>